<dbReference type="RefSeq" id="WP_169299341.1">
    <property type="nucleotide sequence ID" value="NZ_JABBNI010000047.1"/>
</dbReference>
<evidence type="ECO:0000313" key="10">
    <source>
        <dbReference type="Proteomes" id="UP000537131"/>
    </source>
</evidence>
<evidence type="ECO:0000313" key="9">
    <source>
        <dbReference type="EMBL" id="NMM64761.1"/>
    </source>
</evidence>
<evidence type="ECO:0000256" key="1">
    <source>
        <dbReference type="ARBA" id="ARBA00000677"/>
    </source>
</evidence>
<feature type="active site" evidence="6">
    <location>
        <position position="41"/>
    </location>
</feature>
<reference evidence="9 10" key="1">
    <citation type="submission" date="2020-06" db="EMBL/GenBank/DDBJ databases">
        <title>Complete Genome Sequence of Clostridium muelleri sp. nov. P21T, an Acid-Alcohol Producing Acetogen Isolated from Old Hay.</title>
        <authorList>
            <person name="Duncan K.E."/>
            <person name="Tanner R.S."/>
        </authorList>
    </citation>
    <scope>NUCLEOTIDE SEQUENCE [LARGE SCALE GENOMIC DNA]</scope>
    <source>
        <strain evidence="9 10">P21</strain>
    </source>
</reference>
<dbReference type="GO" id="GO:0006465">
    <property type="term" value="P:signal peptide processing"/>
    <property type="evidence" value="ECO:0007669"/>
    <property type="project" value="InterPro"/>
</dbReference>
<dbReference type="InterPro" id="IPR019758">
    <property type="entry name" value="Pept_S26A_signal_pept_1_CS"/>
</dbReference>
<dbReference type="EC" id="3.4.21.89" evidence="4 7"/>
<protein>
    <recommendedName>
        <fullName evidence="4 7">Signal peptidase I</fullName>
        <ecNumber evidence="4 7">3.4.21.89</ecNumber>
    </recommendedName>
</protein>
<evidence type="ECO:0000256" key="2">
    <source>
        <dbReference type="ARBA" id="ARBA00004401"/>
    </source>
</evidence>
<feature type="active site" evidence="6">
    <location>
        <position position="84"/>
    </location>
</feature>
<dbReference type="InterPro" id="IPR036286">
    <property type="entry name" value="LexA/Signal_pep-like_sf"/>
</dbReference>
<dbReference type="AlphaFoldDB" id="A0A7Y0EJX7"/>
<accession>A0A7Y0EJX7</accession>
<dbReference type="EMBL" id="JABBNI010000047">
    <property type="protein sequence ID" value="NMM64761.1"/>
    <property type="molecule type" value="Genomic_DNA"/>
</dbReference>
<comment type="caution">
    <text evidence="9">The sequence shown here is derived from an EMBL/GenBank/DDBJ whole genome shotgun (WGS) entry which is preliminary data.</text>
</comment>
<keyword evidence="7" id="KW-1133">Transmembrane helix</keyword>
<keyword evidence="7" id="KW-0812">Transmembrane</keyword>
<feature type="domain" description="Peptidase S26" evidence="8">
    <location>
        <begin position="11"/>
        <end position="167"/>
    </location>
</feature>
<evidence type="ECO:0000256" key="4">
    <source>
        <dbReference type="ARBA" id="ARBA00013208"/>
    </source>
</evidence>
<dbReference type="Pfam" id="PF10502">
    <property type="entry name" value="Peptidase_S26"/>
    <property type="match status" value="1"/>
</dbReference>
<keyword evidence="7" id="KW-0645">Protease</keyword>
<comment type="similarity">
    <text evidence="3 7">Belongs to the peptidase S26 family.</text>
</comment>
<dbReference type="GO" id="GO:0004252">
    <property type="term" value="F:serine-type endopeptidase activity"/>
    <property type="evidence" value="ECO:0007669"/>
    <property type="project" value="InterPro"/>
</dbReference>
<comment type="catalytic activity">
    <reaction evidence="1 7">
        <text>Cleavage of hydrophobic, N-terminal signal or leader sequences from secreted and periplasmic proteins.</text>
        <dbReference type="EC" id="3.4.21.89"/>
    </reaction>
</comment>
<keyword evidence="7" id="KW-0472">Membrane</keyword>
<feature type="transmembrane region" description="Helical" evidence="7">
    <location>
        <begin position="12"/>
        <end position="33"/>
    </location>
</feature>
<keyword evidence="5 7" id="KW-0378">Hydrolase</keyword>
<evidence type="ECO:0000256" key="7">
    <source>
        <dbReference type="RuleBase" id="RU362042"/>
    </source>
</evidence>
<dbReference type="GO" id="GO:0009003">
    <property type="term" value="F:signal peptidase activity"/>
    <property type="evidence" value="ECO:0007669"/>
    <property type="project" value="UniProtKB-EC"/>
</dbReference>
<dbReference type="PANTHER" id="PTHR43390">
    <property type="entry name" value="SIGNAL PEPTIDASE I"/>
    <property type="match status" value="1"/>
</dbReference>
<dbReference type="CDD" id="cd06530">
    <property type="entry name" value="S26_SPase_I"/>
    <property type="match status" value="1"/>
</dbReference>
<dbReference type="Proteomes" id="UP000537131">
    <property type="component" value="Unassembled WGS sequence"/>
</dbReference>
<evidence type="ECO:0000256" key="5">
    <source>
        <dbReference type="ARBA" id="ARBA00022801"/>
    </source>
</evidence>
<dbReference type="SUPFAM" id="SSF51306">
    <property type="entry name" value="LexA/Signal peptidase"/>
    <property type="match status" value="1"/>
</dbReference>
<name>A0A7Y0EJX7_9CLOT</name>
<organism evidence="9 10">
    <name type="scientific">Clostridium muellerianum</name>
    <dbReference type="NCBI Taxonomy" id="2716538"/>
    <lineage>
        <taxon>Bacteria</taxon>
        <taxon>Bacillati</taxon>
        <taxon>Bacillota</taxon>
        <taxon>Clostridia</taxon>
        <taxon>Eubacteriales</taxon>
        <taxon>Clostridiaceae</taxon>
        <taxon>Clostridium</taxon>
    </lineage>
</organism>
<dbReference type="Gene3D" id="2.10.109.10">
    <property type="entry name" value="Umud Fragment, subunit A"/>
    <property type="match status" value="1"/>
</dbReference>
<comment type="subcellular location">
    <subcellularLocation>
        <location evidence="2">Cell membrane</location>
        <topology evidence="2">Single-pass type II membrane protein</topology>
    </subcellularLocation>
    <subcellularLocation>
        <location evidence="7">Membrane</location>
        <topology evidence="7">Single-pass type II membrane protein</topology>
    </subcellularLocation>
</comment>
<proteinExistence type="inferred from homology"/>
<dbReference type="NCBIfam" id="TIGR02227">
    <property type="entry name" value="sigpep_I_bact"/>
    <property type="match status" value="1"/>
</dbReference>
<dbReference type="PANTHER" id="PTHR43390:SF1">
    <property type="entry name" value="CHLOROPLAST PROCESSING PEPTIDASE"/>
    <property type="match status" value="1"/>
</dbReference>
<evidence type="ECO:0000256" key="3">
    <source>
        <dbReference type="ARBA" id="ARBA00009370"/>
    </source>
</evidence>
<dbReference type="InterPro" id="IPR000223">
    <property type="entry name" value="Pept_S26A_signal_pept_1"/>
</dbReference>
<evidence type="ECO:0000259" key="8">
    <source>
        <dbReference type="Pfam" id="PF10502"/>
    </source>
</evidence>
<gene>
    <name evidence="9" type="primary">lepB</name>
    <name evidence="9" type="ORF">HBE96_19325</name>
</gene>
<dbReference type="InterPro" id="IPR019533">
    <property type="entry name" value="Peptidase_S26"/>
</dbReference>
<dbReference type="PROSITE" id="PS00761">
    <property type="entry name" value="SPASE_I_3"/>
    <property type="match status" value="1"/>
</dbReference>
<dbReference type="GO" id="GO:0005886">
    <property type="term" value="C:plasma membrane"/>
    <property type="evidence" value="ECO:0007669"/>
    <property type="project" value="UniProtKB-SubCell"/>
</dbReference>
<dbReference type="PRINTS" id="PR00727">
    <property type="entry name" value="LEADERPTASE"/>
</dbReference>
<evidence type="ECO:0000256" key="6">
    <source>
        <dbReference type="PIRSR" id="PIRSR600223-1"/>
    </source>
</evidence>
<sequence length="177" mass="20005">MDKKISIKETKELIFVIVTALVISLFVHSYVFARVDVDGPSMQSTLHDKDVLFIEKISTEMKQIKRGDIVVFDSKDANDSNYIKRVIGIENDQIELKNGKVYLNNQELNEPYLDSTTTTDPLTSQTKFTVPKGCVFVLGDNRTNSTDSRILGPINLNDIKGHAIVRVFPFNTVKSFF</sequence>
<keyword evidence="10" id="KW-1185">Reference proteome</keyword>